<feature type="region of interest" description="Disordered" evidence="1">
    <location>
        <begin position="151"/>
        <end position="172"/>
    </location>
</feature>
<sequence>MTIPEICRAEGWASRSSRLPAGVAAARRRLSSRGRSARTEELGTALDRPGWRAEGWASRSSRPPAGVAATRRRVVGAATRCRPTAVFPQSSASSFPRLLFFFRALISWRRRASARRRRAGTRPSSLGGALLSRRRPPLPAAALFSRRRASARRRRAWTRPSSPGGVTSPEPARSRSQAIFRLSAIQISTALSSLVPSLVCVRAGGDAVAGAPQFRCKLWVEVEGNKENLALVTSMVASSNLSGGFVAAEQGMFLAVPPELLHDESGEAPALMVRIDRAGAAAAAASARSPSATPPSKLPKRLQ</sequence>
<name>A0A368RSH1_SETIT</name>
<reference evidence="2" key="1">
    <citation type="journal article" date="2012" name="Nat. Biotechnol.">
        <title>Reference genome sequence of the model plant Setaria.</title>
        <authorList>
            <person name="Bennetzen J.L."/>
            <person name="Schmutz J."/>
            <person name="Wang H."/>
            <person name="Percifield R."/>
            <person name="Hawkins J."/>
            <person name="Pontaroli A.C."/>
            <person name="Estep M."/>
            <person name="Feng L."/>
            <person name="Vaughn J.N."/>
            <person name="Grimwood J."/>
            <person name="Jenkins J."/>
            <person name="Barry K."/>
            <person name="Lindquist E."/>
            <person name="Hellsten U."/>
            <person name="Deshpande S."/>
            <person name="Wang X."/>
            <person name="Wu X."/>
            <person name="Mitros T."/>
            <person name="Triplett J."/>
            <person name="Yang X."/>
            <person name="Ye C.Y."/>
            <person name="Mauro-Herrera M."/>
            <person name="Wang L."/>
            <person name="Li P."/>
            <person name="Sharma M."/>
            <person name="Sharma R."/>
            <person name="Ronald P.C."/>
            <person name="Panaud O."/>
            <person name="Kellogg E.A."/>
            <person name="Brutnell T.P."/>
            <person name="Doust A.N."/>
            <person name="Tuskan G.A."/>
            <person name="Rokhsar D."/>
            <person name="Devos K.M."/>
        </authorList>
    </citation>
    <scope>NUCLEOTIDE SEQUENCE [LARGE SCALE GENOMIC DNA]</scope>
    <source>
        <strain evidence="2">Yugu1</strain>
    </source>
</reference>
<gene>
    <name evidence="2" type="ORF">SETIT_7G049500v2</name>
</gene>
<reference evidence="2" key="2">
    <citation type="submission" date="2015-07" db="EMBL/GenBank/DDBJ databases">
        <authorList>
            <person name="Noorani M."/>
        </authorList>
    </citation>
    <scope>NUCLEOTIDE SEQUENCE</scope>
    <source>
        <strain evidence="2">Yugu1</strain>
    </source>
</reference>
<organism evidence="2">
    <name type="scientific">Setaria italica</name>
    <name type="common">Foxtail millet</name>
    <name type="synonym">Panicum italicum</name>
    <dbReference type="NCBI Taxonomy" id="4555"/>
    <lineage>
        <taxon>Eukaryota</taxon>
        <taxon>Viridiplantae</taxon>
        <taxon>Streptophyta</taxon>
        <taxon>Embryophyta</taxon>
        <taxon>Tracheophyta</taxon>
        <taxon>Spermatophyta</taxon>
        <taxon>Magnoliopsida</taxon>
        <taxon>Liliopsida</taxon>
        <taxon>Poales</taxon>
        <taxon>Poaceae</taxon>
        <taxon>PACMAD clade</taxon>
        <taxon>Panicoideae</taxon>
        <taxon>Panicodae</taxon>
        <taxon>Paniceae</taxon>
        <taxon>Cenchrinae</taxon>
        <taxon>Setaria</taxon>
    </lineage>
</organism>
<dbReference type="AlphaFoldDB" id="A0A368RSH1"/>
<proteinExistence type="predicted"/>
<feature type="region of interest" description="Disordered" evidence="1">
    <location>
        <begin position="284"/>
        <end position="303"/>
    </location>
</feature>
<evidence type="ECO:0000313" key="2">
    <source>
        <dbReference type="EMBL" id="RCV33024.1"/>
    </source>
</evidence>
<accession>A0A368RSH1</accession>
<dbReference type="EMBL" id="CM003534">
    <property type="protein sequence ID" value="RCV33024.1"/>
    <property type="molecule type" value="Genomic_DNA"/>
</dbReference>
<protein>
    <submittedName>
        <fullName evidence="2">Uncharacterized protein</fullName>
    </submittedName>
</protein>
<evidence type="ECO:0000256" key="1">
    <source>
        <dbReference type="SAM" id="MobiDB-lite"/>
    </source>
</evidence>